<dbReference type="Proteomes" id="UP000283369">
    <property type="component" value="Unassembled WGS sequence"/>
</dbReference>
<reference evidence="2 3" key="1">
    <citation type="submission" date="2018-08" db="EMBL/GenBank/DDBJ databases">
        <title>A genome reference for cultivated species of the human gut microbiota.</title>
        <authorList>
            <person name="Zou Y."/>
            <person name="Xue W."/>
            <person name="Luo G."/>
        </authorList>
    </citation>
    <scope>NUCLEOTIDE SEQUENCE [LARGE SCALE GENOMIC DNA]</scope>
    <source>
        <strain evidence="2 3">AF14-7</strain>
    </source>
</reference>
<protein>
    <submittedName>
        <fullName evidence="2">Polysaccharide pyruvyl transferase family protein</fullName>
    </submittedName>
</protein>
<comment type="caution">
    <text evidence="2">The sequence shown here is derived from an EMBL/GenBank/DDBJ whole genome shotgun (WGS) entry which is preliminary data.</text>
</comment>
<dbReference type="EMBL" id="QRYV01000045">
    <property type="protein sequence ID" value="RGV10673.1"/>
    <property type="molecule type" value="Genomic_DNA"/>
</dbReference>
<gene>
    <name evidence="2" type="ORF">DWW25_17600</name>
</gene>
<name>A0A412VPV7_9BACE</name>
<feature type="domain" description="Polysaccharide pyruvyl transferase" evidence="1">
    <location>
        <begin position="13"/>
        <end position="313"/>
    </location>
</feature>
<dbReference type="InterPro" id="IPR007345">
    <property type="entry name" value="Polysacch_pyruvyl_Trfase"/>
</dbReference>
<dbReference type="AlphaFoldDB" id="A0A412VPV7"/>
<evidence type="ECO:0000259" key="1">
    <source>
        <dbReference type="Pfam" id="PF04230"/>
    </source>
</evidence>
<keyword evidence="2" id="KW-0808">Transferase</keyword>
<evidence type="ECO:0000313" key="3">
    <source>
        <dbReference type="Proteomes" id="UP000283369"/>
    </source>
</evidence>
<evidence type="ECO:0000313" key="2">
    <source>
        <dbReference type="EMBL" id="RGV10673.1"/>
    </source>
</evidence>
<dbReference type="GO" id="GO:0016740">
    <property type="term" value="F:transferase activity"/>
    <property type="evidence" value="ECO:0007669"/>
    <property type="project" value="UniProtKB-KW"/>
</dbReference>
<accession>A0A412VPV7</accession>
<organism evidence="2 3">
    <name type="scientific">Bacteroides xylanisolvens</name>
    <dbReference type="NCBI Taxonomy" id="371601"/>
    <lineage>
        <taxon>Bacteria</taxon>
        <taxon>Pseudomonadati</taxon>
        <taxon>Bacteroidota</taxon>
        <taxon>Bacteroidia</taxon>
        <taxon>Bacteroidales</taxon>
        <taxon>Bacteroidaceae</taxon>
        <taxon>Bacteroides</taxon>
    </lineage>
</organism>
<dbReference type="RefSeq" id="WP_009039553.1">
    <property type="nucleotide sequence ID" value="NZ_JADNMA010000044.1"/>
</dbReference>
<sequence length="385" mass="44931">MKKIGLVSVHNPNYGSMLQTYALHTFLTTHGIENEIILYSKKKDWKQFVRLFNLPLVGMKSRIVFRDLYCKLFYPAIKKQLEERIVKFDGFKRKYFHFSKNYVGWNELVTANNDYDTFIIGSDQVWNPINIGTDFFNLLFTNDDKFRISYASSFGVSSIPSTQIKKTVRFLDRIQCLSTREIAGVKIIKDLTGRDAQLVCDPTLLIDRGYWDELKGEEKFIKEKYIFCYFLGNNPPHRDFANRFKEKTGYKLVALQHLDELVLSDIEFADIKPFNVSPSDFINLVANAEYVLTDSFHGTIFSLLYHKPFFTFSRFESSNKISTNSRIESLLKMVRIDGRYIKATESIDDCLKRNVDFETVDCLINNFQKKSLNYIKEAIAKSQQK</sequence>
<dbReference type="Pfam" id="PF04230">
    <property type="entry name" value="PS_pyruv_trans"/>
    <property type="match status" value="1"/>
</dbReference>
<proteinExistence type="predicted"/>